<name>A0A1P8V0L5_9RHOB</name>
<keyword evidence="2" id="KW-1185">Reference proteome</keyword>
<proteinExistence type="predicted"/>
<keyword evidence="1" id="KW-0808">Transferase</keyword>
<evidence type="ECO:0000313" key="2">
    <source>
        <dbReference type="Proteomes" id="UP000187059"/>
    </source>
</evidence>
<dbReference type="EMBL" id="CP015094">
    <property type="protein sequence ID" value="APZ55192.1"/>
    <property type="molecule type" value="Genomic_DNA"/>
</dbReference>
<organism evidence="1 2">
    <name type="scientific">Salipiger abyssi</name>
    <dbReference type="NCBI Taxonomy" id="1250539"/>
    <lineage>
        <taxon>Bacteria</taxon>
        <taxon>Pseudomonadati</taxon>
        <taxon>Pseudomonadota</taxon>
        <taxon>Alphaproteobacteria</taxon>
        <taxon>Rhodobacterales</taxon>
        <taxon>Roseobacteraceae</taxon>
        <taxon>Salipiger</taxon>
    </lineage>
</organism>
<dbReference type="KEGG" id="paby:Ga0080574_TMP4910"/>
<reference evidence="1 2" key="1">
    <citation type="submission" date="2016-04" db="EMBL/GenBank/DDBJ databases">
        <title>Deep-sea bacteria in the southern Pacific.</title>
        <authorList>
            <person name="Tang K."/>
        </authorList>
    </citation>
    <scope>NUCLEOTIDE SEQUENCE [LARGE SCALE GENOMIC DNA]</scope>
    <source>
        <strain evidence="1 2">JLT2014</strain>
        <plasmid evidence="2">ppaby6</plasmid>
    </source>
</reference>
<sequence>MLLDEGDAETYEKHFAFDSDLVQPVFAKKGAPYEAGVEYIRSTGLKNIVISRADSDDIISDDYIEKVNAEVTRLVEAGQPFDYIVATHGYRTDGDVIQEIYYSCSPYLSLFREEWDGKNIYDINHEDVLQYAYFPIESARWMQCIHGGNLANQFMNGMADRQSFEDSIRNNKKLIAMQRVSAKDNWPENFGVYNLAFPESF</sequence>
<dbReference type="Proteomes" id="UP000187059">
    <property type="component" value="Plasmid pPABY6"/>
</dbReference>
<protein>
    <submittedName>
        <fullName evidence="1">Putative rhamnosyl transferase</fullName>
    </submittedName>
</protein>
<evidence type="ECO:0000313" key="1">
    <source>
        <dbReference type="EMBL" id="APZ55192.1"/>
    </source>
</evidence>
<dbReference type="GO" id="GO:0016740">
    <property type="term" value="F:transferase activity"/>
    <property type="evidence" value="ECO:0007669"/>
    <property type="project" value="UniProtKB-KW"/>
</dbReference>
<geneLocation type="plasmid" evidence="2">
    <name>ppaby6</name>
</geneLocation>
<dbReference type="AlphaFoldDB" id="A0A1P8V0L5"/>
<keyword evidence="1" id="KW-0614">Plasmid</keyword>
<gene>
    <name evidence="1" type="ORF">Ga0080574_TMP4910</name>
</gene>
<accession>A0A1P8V0L5</accession>